<reference evidence="1" key="1">
    <citation type="submission" date="2020-06" db="EMBL/GenBank/DDBJ databases">
        <title>Draft genome of Bugula neritina, a colonial animal packing powerful symbionts and potential medicines.</title>
        <authorList>
            <person name="Rayko M."/>
        </authorList>
    </citation>
    <scope>NUCLEOTIDE SEQUENCE [LARGE SCALE GENOMIC DNA]</scope>
    <source>
        <strain evidence="1">Kwan_BN1</strain>
    </source>
</reference>
<protein>
    <submittedName>
        <fullName evidence="1">Uncharacterized protein</fullName>
    </submittedName>
</protein>
<sequence length="213" mass="23831">MTGSDIIITEATEQCNTISPPQQLYTSLQTPSQNWTLMFTVEQITSLNTSAPSLFLNISGYGPIIGSPSSGIFWTLSFWFNESGYLETRNSPDHNLTVFHQNPTLSQIRHITLQFIGDIILVFVDGEVSHRYSTLSSRFQSVSEYIVGFGGSDITGELTNIKLYNAQASTNEIYSMYSGSPLAPYRIRPECECPRHYSDTFNFIGGDQNQFCC</sequence>
<evidence type="ECO:0000313" key="2">
    <source>
        <dbReference type="Proteomes" id="UP000593567"/>
    </source>
</evidence>
<accession>A0A7J7KQF8</accession>
<comment type="caution">
    <text evidence="1">The sequence shown here is derived from an EMBL/GenBank/DDBJ whole genome shotgun (WGS) entry which is preliminary data.</text>
</comment>
<dbReference type="AlphaFoldDB" id="A0A7J7KQF8"/>
<dbReference type="Proteomes" id="UP000593567">
    <property type="component" value="Unassembled WGS sequence"/>
</dbReference>
<dbReference type="InterPro" id="IPR013320">
    <property type="entry name" value="ConA-like_dom_sf"/>
</dbReference>
<proteinExistence type="predicted"/>
<keyword evidence="2" id="KW-1185">Reference proteome</keyword>
<organism evidence="1 2">
    <name type="scientific">Bugula neritina</name>
    <name type="common">Brown bryozoan</name>
    <name type="synonym">Sertularia neritina</name>
    <dbReference type="NCBI Taxonomy" id="10212"/>
    <lineage>
        <taxon>Eukaryota</taxon>
        <taxon>Metazoa</taxon>
        <taxon>Spiralia</taxon>
        <taxon>Lophotrochozoa</taxon>
        <taxon>Bryozoa</taxon>
        <taxon>Gymnolaemata</taxon>
        <taxon>Cheilostomatida</taxon>
        <taxon>Flustrina</taxon>
        <taxon>Buguloidea</taxon>
        <taxon>Bugulidae</taxon>
        <taxon>Bugula</taxon>
    </lineage>
</organism>
<dbReference type="EMBL" id="VXIV02000144">
    <property type="protein sequence ID" value="KAF6040421.1"/>
    <property type="molecule type" value="Genomic_DNA"/>
</dbReference>
<name>A0A7J7KQF8_BUGNE</name>
<evidence type="ECO:0000313" key="1">
    <source>
        <dbReference type="EMBL" id="KAF6040421.1"/>
    </source>
</evidence>
<gene>
    <name evidence="1" type="ORF">EB796_001271</name>
</gene>
<dbReference type="Gene3D" id="2.60.120.200">
    <property type="match status" value="1"/>
</dbReference>
<dbReference type="SUPFAM" id="SSF49899">
    <property type="entry name" value="Concanavalin A-like lectins/glucanases"/>
    <property type="match status" value="1"/>
</dbReference>